<keyword evidence="2" id="KW-1185">Reference proteome</keyword>
<gene>
    <name evidence="1" type="ORF">D9613_007225</name>
</gene>
<comment type="caution">
    <text evidence="1">The sequence shown here is derived from an EMBL/GenBank/DDBJ whole genome shotgun (WGS) entry which is preliminary data.</text>
</comment>
<proteinExistence type="predicted"/>
<evidence type="ECO:0008006" key="3">
    <source>
        <dbReference type="Google" id="ProtNLM"/>
    </source>
</evidence>
<evidence type="ECO:0000313" key="2">
    <source>
        <dbReference type="Proteomes" id="UP000521872"/>
    </source>
</evidence>
<organism evidence="1 2">
    <name type="scientific">Agrocybe pediades</name>
    <dbReference type="NCBI Taxonomy" id="84607"/>
    <lineage>
        <taxon>Eukaryota</taxon>
        <taxon>Fungi</taxon>
        <taxon>Dikarya</taxon>
        <taxon>Basidiomycota</taxon>
        <taxon>Agaricomycotina</taxon>
        <taxon>Agaricomycetes</taxon>
        <taxon>Agaricomycetidae</taxon>
        <taxon>Agaricales</taxon>
        <taxon>Agaricineae</taxon>
        <taxon>Strophariaceae</taxon>
        <taxon>Agrocybe</taxon>
    </lineage>
</organism>
<dbReference type="SUPFAM" id="SSF52047">
    <property type="entry name" value="RNI-like"/>
    <property type="match status" value="1"/>
</dbReference>
<protein>
    <recommendedName>
        <fullName evidence="3">F-box domain-containing protein</fullName>
    </recommendedName>
</protein>
<reference evidence="1 2" key="1">
    <citation type="submission" date="2019-12" db="EMBL/GenBank/DDBJ databases">
        <authorList>
            <person name="Floudas D."/>
            <person name="Bentzer J."/>
            <person name="Ahren D."/>
            <person name="Johansson T."/>
            <person name="Persson P."/>
            <person name="Tunlid A."/>
        </authorList>
    </citation>
    <scope>NUCLEOTIDE SEQUENCE [LARGE SCALE GENOMIC DNA]</scope>
    <source>
        <strain evidence="1 2">CBS 102.39</strain>
    </source>
</reference>
<sequence length="446" mass="51025">MVDLPAEIWFNIIDFIPDFELKGLISINSVFLEAGINRKWRRTRILICFASQGIPILKRISDPFVAERVQVLGIQLYCDHMLSPRPNEPTFEDFMDALLQTVPLLRNAYKLNFAFQTFPSTFNMEQSIQSLCHAIGPNFRNVRALTLEGQSEVIRAFVESMPPLPQLKDLKINFTRLSAVDAPPSNAHDLVSHIVPFVNGVSPNLRSLEILCGYDVNISEIFKNLDRMPTIHSLDMQISQFQPLTKPTELFCFLEQCSDTLRNLELRLEQHNLDHWFSDIVSLDNHFRLNLHSLNIVTSVRDRAVDIILHILQMTTATLQKLDLVKTNLLDFISAPIFNDQELSRIVDAASNCKQLRYLRIQIDCLDGHVLDMLASNLPALQTLAITAGTIPILHINAVIPDPDDDFVQPAKKVYRQWHFRDIRRSIYSAYRYSYIALVDNTLAMA</sequence>
<dbReference type="EMBL" id="JAACJL010000058">
    <property type="protein sequence ID" value="KAF4610488.1"/>
    <property type="molecule type" value="Genomic_DNA"/>
</dbReference>
<accession>A0A8H4QGI2</accession>
<evidence type="ECO:0000313" key="1">
    <source>
        <dbReference type="EMBL" id="KAF4610488.1"/>
    </source>
</evidence>
<dbReference type="InterPro" id="IPR032675">
    <property type="entry name" value="LRR_dom_sf"/>
</dbReference>
<dbReference type="Proteomes" id="UP000521872">
    <property type="component" value="Unassembled WGS sequence"/>
</dbReference>
<name>A0A8H4QGI2_9AGAR</name>
<dbReference type="Gene3D" id="3.80.10.10">
    <property type="entry name" value="Ribonuclease Inhibitor"/>
    <property type="match status" value="1"/>
</dbReference>
<dbReference type="AlphaFoldDB" id="A0A8H4QGI2"/>